<organism evidence="2 3">
    <name type="scientific">Caulifigura coniformis</name>
    <dbReference type="NCBI Taxonomy" id="2527983"/>
    <lineage>
        <taxon>Bacteria</taxon>
        <taxon>Pseudomonadati</taxon>
        <taxon>Planctomycetota</taxon>
        <taxon>Planctomycetia</taxon>
        <taxon>Planctomycetales</taxon>
        <taxon>Planctomycetaceae</taxon>
        <taxon>Caulifigura</taxon>
    </lineage>
</organism>
<dbReference type="InParanoid" id="A0A517S8A7"/>
<dbReference type="SUPFAM" id="SSF103473">
    <property type="entry name" value="MFS general substrate transporter"/>
    <property type="match status" value="1"/>
</dbReference>
<dbReference type="KEGG" id="ccos:Pan44_03530"/>
<dbReference type="InterPro" id="IPR036259">
    <property type="entry name" value="MFS_trans_sf"/>
</dbReference>
<keyword evidence="1" id="KW-0812">Transmembrane</keyword>
<sequence>MKRPFFTKQPFAPVHLMVVIGGGAFGAILALALYQNWPNHPHRWVLLVCAIGQCIVVGAGLIVLPLLRREQNNSDDQRDVK</sequence>
<gene>
    <name evidence="2" type="ORF">Pan44_03530</name>
</gene>
<feature type="transmembrane region" description="Helical" evidence="1">
    <location>
        <begin position="44"/>
        <end position="67"/>
    </location>
</feature>
<dbReference type="AlphaFoldDB" id="A0A517S8A7"/>
<accession>A0A517S8A7</accession>
<dbReference type="Proteomes" id="UP000315700">
    <property type="component" value="Chromosome"/>
</dbReference>
<evidence type="ECO:0000313" key="2">
    <source>
        <dbReference type="EMBL" id="QDT52343.1"/>
    </source>
</evidence>
<dbReference type="RefSeq" id="WP_145026634.1">
    <property type="nucleotide sequence ID" value="NZ_CP036271.1"/>
</dbReference>
<feature type="transmembrane region" description="Helical" evidence="1">
    <location>
        <begin position="12"/>
        <end position="32"/>
    </location>
</feature>
<evidence type="ECO:0000313" key="3">
    <source>
        <dbReference type="Proteomes" id="UP000315700"/>
    </source>
</evidence>
<evidence type="ECO:0000256" key="1">
    <source>
        <dbReference type="SAM" id="Phobius"/>
    </source>
</evidence>
<protein>
    <submittedName>
        <fullName evidence="2">Uncharacterized protein</fullName>
    </submittedName>
</protein>
<reference evidence="2 3" key="1">
    <citation type="submission" date="2019-02" db="EMBL/GenBank/DDBJ databases">
        <title>Deep-cultivation of Planctomycetes and their phenomic and genomic characterization uncovers novel biology.</title>
        <authorList>
            <person name="Wiegand S."/>
            <person name="Jogler M."/>
            <person name="Boedeker C."/>
            <person name="Pinto D."/>
            <person name="Vollmers J."/>
            <person name="Rivas-Marin E."/>
            <person name="Kohn T."/>
            <person name="Peeters S.H."/>
            <person name="Heuer A."/>
            <person name="Rast P."/>
            <person name="Oberbeckmann S."/>
            <person name="Bunk B."/>
            <person name="Jeske O."/>
            <person name="Meyerdierks A."/>
            <person name="Storesund J.E."/>
            <person name="Kallscheuer N."/>
            <person name="Luecker S."/>
            <person name="Lage O.M."/>
            <person name="Pohl T."/>
            <person name="Merkel B.J."/>
            <person name="Hornburger P."/>
            <person name="Mueller R.-W."/>
            <person name="Bruemmer F."/>
            <person name="Labrenz M."/>
            <person name="Spormann A.M."/>
            <person name="Op den Camp H."/>
            <person name="Overmann J."/>
            <person name="Amann R."/>
            <person name="Jetten M.S.M."/>
            <person name="Mascher T."/>
            <person name="Medema M.H."/>
            <person name="Devos D.P."/>
            <person name="Kaster A.-K."/>
            <person name="Ovreas L."/>
            <person name="Rohde M."/>
            <person name="Galperin M.Y."/>
            <person name="Jogler C."/>
        </authorList>
    </citation>
    <scope>NUCLEOTIDE SEQUENCE [LARGE SCALE GENOMIC DNA]</scope>
    <source>
        <strain evidence="2 3">Pan44</strain>
    </source>
</reference>
<dbReference type="EMBL" id="CP036271">
    <property type="protein sequence ID" value="QDT52343.1"/>
    <property type="molecule type" value="Genomic_DNA"/>
</dbReference>
<keyword evidence="1" id="KW-0472">Membrane</keyword>
<proteinExistence type="predicted"/>
<name>A0A517S8A7_9PLAN</name>
<keyword evidence="3" id="KW-1185">Reference proteome</keyword>
<keyword evidence="1" id="KW-1133">Transmembrane helix</keyword>